<feature type="chain" id="PRO_5044151745" evidence="4">
    <location>
        <begin position="18"/>
        <end position="219"/>
    </location>
</feature>
<dbReference type="Pfam" id="PF15005">
    <property type="entry name" value="IZUMO"/>
    <property type="match status" value="1"/>
</dbReference>
<dbReference type="GeneID" id="105865565"/>
<gene>
    <name evidence="5" type="primary">IZUMO2</name>
</gene>
<keyword evidence="3" id="KW-1133">Transmembrane helix</keyword>
<accession>A0A8C6EIN5</accession>
<evidence type="ECO:0000256" key="4">
    <source>
        <dbReference type="SAM" id="SignalP"/>
    </source>
</evidence>
<dbReference type="KEGG" id="mmur:105865565"/>
<dbReference type="RefSeq" id="XP_012609686.1">
    <property type="nucleotide sequence ID" value="XM_012754232.2"/>
</dbReference>
<dbReference type="PANTHER" id="PTHR47745:SF1">
    <property type="entry name" value="IZUMO SPERM-EGG FUSION PROTEIN 2"/>
    <property type="match status" value="1"/>
</dbReference>
<reference evidence="5" key="3">
    <citation type="submission" date="2025-09" db="UniProtKB">
        <authorList>
            <consortium name="Ensembl"/>
        </authorList>
    </citation>
    <scope>IDENTIFICATION</scope>
</reference>
<dbReference type="AlphaFoldDB" id="A0A8C6EIN5"/>
<sequence length="219" mass="24757">MALALALLLLLGRGAPGGRGCLQCVDSVNQALDKLRAAIIPGRFHREQLQARAQALLRGMQGPFFRDYALNVFAGKAEADQLDLVASFVRNQTQRLLVYSMKDELLLEELVTLRAKAIKELKTVLRSYELKACDPQLCYQLNEEVLDCLQCQIIKSKCIPKKYCFVDRQPRVALRYNKSKEWNLALLGSLISVFLAVLVFVVIVVSACTYRKNRRLLLQ</sequence>
<dbReference type="CTD" id="126123"/>
<proteinExistence type="inferred from homology"/>
<evidence type="ECO:0000313" key="5">
    <source>
        <dbReference type="Ensembl" id="ENSMICP00000044677.1"/>
    </source>
</evidence>
<feature type="transmembrane region" description="Helical" evidence="3">
    <location>
        <begin position="184"/>
        <end position="210"/>
    </location>
</feature>
<evidence type="ECO:0000256" key="1">
    <source>
        <dbReference type="ARBA" id="ARBA00009633"/>
    </source>
</evidence>
<feature type="signal peptide" evidence="4">
    <location>
        <begin position="1"/>
        <end position="17"/>
    </location>
</feature>
<comment type="similarity">
    <text evidence="1">Belongs to the Izumo family.</text>
</comment>
<dbReference type="Ensembl" id="ENSMICT00000066502.1">
    <property type="protein sequence ID" value="ENSMICP00000044677.1"/>
    <property type="gene ID" value="ENSMICG00000046551.1"/>
</dbReference>
<dbReference type="Proteomes" id="UP000694394">
    <property type="component" value="Chromosome 22"/>
</dbReference>
<reference evidence="5" key="1">
    <citation type="submission" date="2016-12" db="EMBL/GenBank/DDBJ databases">
        <title>Mouse lemur reference genome and diversity panel.</title>
        <authorList>
            <person name="Harris R."/>
            <person name="Larsen P."/>
            <person name="Liu Y."/>
            <person name="Hughes D.S."/>
            <person name="Murali S."/>
            <person name="Raveendran M."/>
            <person name="Korchina V."/>
            <person name="Wang M."/>
            <person name="Jhangiani S."/>
            <person name="Bandaranaike D."/>
            <person name="Bellair M."/>
            <person name="Blankenburg K."/>
            <person name="Chao H."/>
            <person name="Dahdouli M."/>
            <person name="Dinh H."/>
            <person name="Doddapaneni H."/>
            <person name="English A."/>
            <person name="Firestine M."/>
            <person name="Gnanaolivu R."/>
            <person name="Gross S."/>
            <person name="Hernandez B."/>
            <person name="Javaid M."/>
            <person name="Jayaseelan J."/>
            <person name="Jones J."/>
            <person name="Khan Z."/>
            <person name="Kovar C."/>
            <person name="Kurapati P."/>
            <person name="Le B."/>
            <person name="Lee S."/>
            <person name="Li M."/>
            <person name="Mathew T."/>
            <person name="Narasimhan A."/>
            <person name="Ngo D."/>
            <person name="Nguyen L."/>
            <person name="Okwuonu G."/>
            <person name="Ongeri F."/>
            <person name="Osuji N."/>
            <person name="Pu L.-L."/>
            <person name="Puazo M."/>
            <person name="Quiroz J."/>
            <person name="Raj R."/>
            <person name="Rajbhandari K."/>
            <person name="Reid J.G."/>
            <person name="Santibanez J."/>
            <person name="Sexton D."/>
            <person name="Skinner E."/>
            <person name="Vee V."/>
            <person name="Weissenberger G."/>
            <person name="Wu Y."/>
            <person name="Xin Y."/>
            <person name="Han Y."/>
            <person name="Campbell C."/>
            <person name="Brown A."/>
            <person name="Sullivan B."/>
            <person name="Shelton J."/>
            <person name="Brown S."/>
            <person name="Dudchenko O."/>
            <person name="Machol I."/>
            <person name="Durand N."/>
            <person name="Shamim M."/>
            <person name="Lieberman A."/>
            <person name="Muzny D.M."/>
            <person name="Richards S."/>
            <person name="Yoder A."/>
            <person name="Worley K.C."/>
            <person name="Rogers J."/>
            <person name="Gibbs R.A."/>
        </authorList>
    </citation>
    <scope>NUCLEOTIDE SEQUENCE [LARGE SCALE GENOMIC DNA]</scope>
</reference>
<dbReference type="OrthoDB" id="9895666at2759"/>
<dbReference type="InterPro" id="IPR029389">
    <property type="entry name" value="IZUMO"/>
</dbReference>
<keyword evidence="3" id="KW-0812">Transmembrane</keyword>
<reference evidence="5" key="2">
    <citation type="submission" date="2025-08" db="UniProtKB">
        <authorList>
            <consortium name="Ensembl"/>
        </authorList>
    </citation>
    <scope>IDENTIFICATION</scope>
</reference>
<name>A0A8C6EIN5_MICMU</name>
<dbReference type="PANTHER" id="PTHR47745">
    <property type="entry name" value="IZUMO SPERM-EGG FUSION PROTEIN 2"/>
    <property type="match status" value="1"/>
</dbReference>
<keyword evidence="2 4" id="KW-0732">Signal</keyword>
<dbReference type="EMBL" id="ABDC03026888">
    <property type="status" value="NOT_ANNOTATED_CDS"/>
    <property type="molecule type" value="Genomic_DNA"/>
</dbReference>
<evidence type="ECO:0000256" key="3">
    <source>
        <dbReference type="SAM" id="Phobius"/>
    </source>
</evidence>
<dbReference type="GeneTree" id="ENSGT00390000015068"/>
<keyword evidence="6" id="KW-1185">Reference proteome</keyword>
<dbReference type="InterPro" id="IPR042920">
    <property type="entry name" value="IZUMO2"/>
</dbReference>
<protein>
    <submittedName>
        <fullName evidence="5">IZUMO family member 2</fullName>
    </submittedName>
</protein>
<evidence type="ECO:0000256" key="2">
    <source>
        <dbReference type="ARBA" id="ARBA00022729"/>
    </source>
</evidence>
<keyword evidence="3" id="KW-0472">Membrane</keyword>
<evidence type="ECO:0000313" key="6">
    <source>
        <dbReference type="Proteomes" id="UP000694394"/>
    </source>
</evidence>
<organism evidence="5 6">
    <name type="scientific">Microcebus murinus</name>
    <name type="common">Gray mouse lemur</name>
    <name type="synonym">Lemur murinus</name>
    <dbReference type="NCBI Taxonomy" id="30608"/>
    <lineage>
        <taxon>Eukaryota</taxon>
        <taxon>Metazoa</taxon>
        <taxon>Chordata</taxon>
        <taxon>Craniata</taxon>
        <taxon>Vertebrata</taxon>
        <taxon>Euteleostomi</taxon>
        <taxon>Mammalia</taxon>
        <taxon>Eutheria</taxon>
        <taxon>Euarchontoglires</taxon>
        <taxon>Primates</taxon>
        <taxon>Strepsirrhini</taxon>
        <taxon>Lemuriformes</taxon>
        <taxon>Cheirogaleidae</taxon>
        <taxon>Microcebus</taxon>
    </lineage>
</organism>